<proteinExistence type="predicted"/>
<keyword evidence="4" id="KW-0804">Transcription</keyword>
<dbReference type="GO" id="GO:0046983">
    <property type="term" value="F:protein dimerization activity"/>
    <property type="evidence" value="ECO:0007669"/>
    <property type="project" value="InterPro"/>
</dbReference>
<keyword evidence="3" id="KW-0238">DNA-binding</keyword>
<dbReference type="PANTHER" id="PTHR15741:SF27">
    <property type="entry name" value="TRANSCRIPTION FACTOR AP-4"/>
    <property type="match status" value="1"/>
</dbReference>
<evidence type="ECO:0000313" key="9">
    <source>
        <dbReference type="Proteomes" id="UP001303160"/>
    </source>
</evidence>
<dbReference type="PROSITE" id="PS50888">
    <property type="entry name" value="BHLH"/>
    <property type="match status" value="1"/>
</dbReference>
<keyword evidence="9" id="KW-1185">Reference proteome</keyword>
<evidence type="ECO:0000256" key="1">
    <source>
        <dbReference type="ARBA" id="ARBA00004123"/>
    </source>
</evidence>
<comment type="subcellular location">
    <subcellularLocation>
        <location evidence="1">Nucleus</location>
    </subcellularLocation>
</comment>
<organism evidence="8 9">
    <name type="scientific">Triangularia verruculosa</name>
    <dbReference type="NCBI Taxonomy" id="2587418"/>
    <lineage>
        <taxon>Eukaryota</taxon>
        <taxon>Fungi</taxon>
        <taxon>Dikarya</taxon>
        <taxon>Ascomycota</taxon>
        <taxon>Pezizomycotina</taxon>
        <taxon>Sordariomycetes</taxon>
        <taxon>Sordariomycetidae</taxon>
        <taxon>Sordariales</taxon>
        <taxon>Podosporaceae</taxon>
        <taxon>Triangularia</taxon>
    </lineage>
</organism>
<keyword evidence="2" id="KW-0805">Transcription regulation</keyword>
<dbReference type="InterPro" id="IPR036638">
    <property type="entry name" value="HLH_DNA-bd_sf"/>
</dbReference>
<dbReference type="SUPFAM" id="SSF47459">
    <property type="entry name" value="HLH, helix-loop-helix DNA-binding domain"/>
    <property type="match status" value="1"/>
</dbReference>
<dbReference type="Gene3D" id="4.10.280.10">
    <property type="entry name" value="Helix-loop-helix DNA-binding domain"/>
    <property type="match status" value="1"/>
</dbReference>
<dbReference type="CDD" id="cd11404">
    <property type="entry name" value="bHLHzip_Mlx_like"/>
    <property type="match status" value="1"/>
</dbReference>
<evidence type="ECO:0000256" key="5">
    <source>
        <dbReference type="ARBA" id="ARBA00023242"/>
    </source>
</evidence>
<protein>
    <recommendedName>
        <fullName evidence="7">BHLH domain-containing protein</fullName>
    </recommendedName>
</protein>
<evidence type="ECO:0000259" key="7">
    <source>
        <dbReference type="PROSITE" id="PS50888"/>
    </source>
</evidence>
<dbReference type="SMART" id="SM00353">
    <property type="entry name" value="HLH"/>
    <property type="match status" value="1"/>
</dbReference>
<evidence type="ECO:0000313" key="8">
    <source>
        <dbReference type="EMBL" id="KAK4197190.1"/>
    </source>
</evidence>
<evidence type="ECO:0000256" key="3">
    <source>
        <dbReference type="ARBA" id="ARBA00023125"/>
    </source>
</evidence>
<feature type="compositionally biased region" description="Polar residues" evidence="6">
    <location>
        <begin position="267"/>
        <end position="276"/>
    </location>
</feature>
<evidence type="ECO:0000256" key="4">
    <source>
        <dbReference type="ARBA" id="ARBA00023163"/>
    </source>
</evidence>
<comment type="caution">
    <text evidence="8">The sequence shown here is derived from an EMBL/GenBank/DDBJ whole genome shotgun (WGS) entry which is preliminary data.</text>
</comment>
<dbReference type="GO" id="GO:0005634">
    <property type="term" value="C:nucleus"/>
    <property type="evidence" value="ECO:0007669"/>
    <property type="project" value="UniProtKB-SubCell"/>
</dbReference>
<dbReference type="EMBL" id="MU863968">
    <property type="protein sequence ID" value="KAK4197190.1"/>
    <property type="molecule type" value="Genomic_DNA"/>
</dbReference>
<feature type="region of interest" description="Disordered" evidence="6">
    <location>
        <begin position="249"/>
        <end position="396"/>
    </location>
</feature>
<dbReference type="PANTHER" id="PTHR15741">
    <property type="entry name" value="BASIC HELIX-LOOP-HELIX ZIP TRANSCRIPTION FACTOR"/>
    <property type="match status" value="1"/>
</dbReference>
<reference evidence="8" key="1">
    <citation type="journal article" date="2023" name="Mol. Phylogenet. Evol.">
        <title>Genome-scale phylogeny and comparative genomics of the fungal order Sordariales.</title>
        <authorList>
            <person name="Hensen N."/>
            <person name="Bonometti L."/>
            <person name="Westerberg I."/>
            <person name="Brannstrom I.O."/>
            <person name="Guillou S."/>
            <person name="Cros-Aarteil S."/>
            <person name="Calhoun S."/>
            <person name="Haridas S."/>
            <person name="Kuo A."/>
            <person name="Mondo S."/>
            <person name="Pangilinan J."/>
            <person name="Riley R."/>
            <person name="LaButti K."/>
            <person name="Andreopoulos B."/>
            <person name="Lipzen A."/>
            <person name="Chen C."/>
            <person name="Yan M."/>
            <person name="Daum C."/>
            <person name="Ng V."/>
            <person name="Clum A."/>
            <person name="Steindorff A."/>
            <person name="Ohm R.A."/>
            <person name="Martin F."/>
            <person name="Silar P."/>
            <person name="Natvig D.O."/>
            <person name="Lalanne C."/>
            <person name="Gautier V."/>
            <person name="Ament-Velasquez S.L."/>
            <person name="Kruys A."/>
            <person name="Hutchinson M.I."/>
            <person name="Powell A.J."/>
            <person name="Barry K."/>
            <person name="Miller A.N."/>
            <person name="Grigoriev I.V."/>
            <person name="Debuchy R."/>
            <person name="Gladieux P."/>
            <person name="Hiltunen Thoren M."/>
            <person name="Johannesson H."/>
        </authorList>
    </citation>
    <scope>NUCLEOTIDE SEQUENCE</scope>
    <source>
        <strain evidence="8">CBS 315.58</strain>
    </source>
</reference>
<dbReference type="GO" id="GO:0000978">
    <property type="term" value="F:RNA polymerase II cis-regulatory region sequence-specific DNA binding"/>
    <property type="evidence" value="ECO:0007669"/>
    <property type="project" value="TreeGrafter"/>
</dbReference>
<reference evidence="8" key="2">
    <citation type="submission" date="2023-05" db="EMBL/GenBank/DDBJ databases">
        <authorList>
            <consortium name="Lawrence Berkeley National Laboratory"/>
            <person name="Steindorff A."/>
            <person name="Hensen N."/>
            <person name="Bonometti L."/>
            <person name="Westerberg I."/>
            <person name="Brannstrom I.O."/>
            <person name="Guillou S."/>
            <person name="Cros-Aarteil S."/>
            <person name="Calhoun S."/>
            <person name="Haridas S."/>
            <person name="Kuo A."/>
            <person name="Mondo S."/>
            <person name="Pangilinan J."/>
            <person name="Riley R."/>
            <person name="Labutti K."/>
            <person name="Andreopoulos B."/>
            <person name="Lipzen A."/>
            <person name="Chen C."/>
            <person name="Yanf M."/>
            <person name="Daum C."/>
            <person name="Ng V."/>
            <person name="Clum A."/>
            <person name="Ohm R."/>
            <person name="Martin F."/>
            <person name="Silar P."/>
            <person name="Natvig D."/>
            <person name="Lalanne C."/>
            <person name="Gautier V."/>
            <person name="Ament-Velasquez S.L."/>
            <person name="Kruys A."/>
            <person name="Hutchinson M.I."/>
            <person name="Powell A.J."/>
            <person name="Barry K."/>
            <person name="Miller A.N."/>
            <person name="Grigoriev I.V."/>
            <person name="Debuchy R."/>
            <person name="Gladieux P."/>
            <person name="Thoren M.H."/>
            <person name="Johannesson H."/>
        </authorList>
    </citation>
    <scope>NUCLEOTIDE SEQUENCE</scope>
    <source>
        <strain evidence="8">CBS 315.58</strain>
    </source>
</reference>
<keyword evidence="5" id="KW-0539">Nucleus</keyword>
<dbReference type="Pfam" id="PF00010">
    <property type="entry name" value="HLH"/>
    <property type="match status" value="1"/>
</dbReference>
<feature type="compositionally biased region" description="Basic and acidic residues" evidence="6">
    <location>
        <begin position="377"/>
        <end position="396"/>
    </location>
</feature>
<evidence type="ECO:0000256" key="6">
    <source>
        <dbReference type="SAM" id="MobiDB-lite"/>
    </source>
</evidence>
<dbReference type="Proteomes" id="UP001303160">
    <property type="component" value="Unassembled WGS sequence"/>
</dbReference>
<dbReference type="InterPro" id="IPR011598">
    <property type="entry name" value="bHLH_dom"/>
</dbReference>
<feature type="domain" description="BHLH" evidence="7">
    <location>
        <begin position="386"/>
        <end position="437"/>
    </location>
</feature>
<dbReference type="AlphaFoldDB" id="A0AAN6XAU2"/>
<dbReference type="InterPro" id="IPR052207">
    <property type="entry name" value="Max-like/E-box_TFs"/>
</dbReference>
<gene>
    <name evidence="8" type="ORF">QBC40DRAFT_107205</name>
</gene>
<accession>A0AAN6XAU2</accession>
<sequence>MLLAQRPQTMGPTQPPGGLPFGYDINNPNGDPTADHLDLFANPGDLELQGQSLLGPHDTDYLQSFFGGFQNDNLGTSWGEGLGQHSAQWSDELLVGHELNFGVNPNNMLYQEPMQQYNSALPMRPHYGSHGNNNTFPSTPIGQPSADVLSAATALLPAAEQQSSHNNLQFMHQGMAMPLHQDANNFNLFAPDPGPSHSQPSRPPRGVEVQFGSDPSFSNAQHFVPKHERESTEHIAAKQLATLSCLQRNHSNAPTRAPSPEPWAASHPTTSTTNGVISPLELKTSDLLPNPPQNDGSSSALKKRRRSDKSTDSDDEDEDQERSVTQATPISVPSPLRTALSPPIAKRRKPSIAASAVEEGATPPGHGKRKKSTAAKPPRENLTEDQKRQNHIRSEQKRRNIIKLGFEKLNEIVPTVINQNLSKAGVLIATHEWIAQLVKENEELERLLASAGNKA</sequence>
<feature type="region of interest" description="Disordered" evidence="6">
    <location>
        <begin position="184"/>
        <end position="233"/>
    </location>
</feature>
<dbReference type="GO" id="GO:0000981">
    <property type="term" value="F:DNA-binding transcription factor activity, RNA polymerase II-specific"/>
    <property type="evidence" value="ECO:0007669"/>
    <property type="project" value="TreeGrafter"/>
</dbReference>
<evidence type="ECO:0000256" key="2">
    <source>
        <dbReference type="ARBA" id="ARBA00023015"/>
    </source>
</evidence>
<name>A0AAN6XAU2_9PEZI</name>